<dbReference type="AlphaFoldDB" id="A1ZJF2"/>
<keyword evidence="2" id="KW-1185">Reference proteome</keyword>
<reference evidence="1 2" key="1">
    <citation type="submission" date="2007-01" db="EMBL/GenBank/DDBJ databases">
        <authorList>
            <person name="Haygood M."/>
            <person name="Podell S."/>
            <person name="Anderson C."/>
            <person name="Hopkinson B."/>
            <person name="Roe K."/>
            <person name="Barbeau K."/>
            <person name="Gaasterland T."/>
            <person name="Ferriera S."/>
            <person name="Johnson J."/>
            <person name="Kravitz S."/>
            <person name="Beeson K."/>
            <person name="Sutton G."/>
            <person name="Rogers Y.-H."/>
            <person name="Friedman R."/>
            <person name="Frazier M."/>
            <person name="Venter J.C."/>
        </authorList>
    </citation>
    <scope>NUCLEOTIDE SEQUENCE [LARGE SCALE GENOMIC DNA]</scope>
    <source>
        <strain evidence="1 2">ATCC 23134</strain>
    </source>
</reference>
<evidence type="ECO:0000313" key="1">
    <source>
        <dbReference type="EMBL" id="EAY29688.1"/>
    </source>
</evidence>
<proteinExistence type="predicted"/>
<accession>A1ZJF2</accession>
<dbReference type="EMBL" id="AAWS01000010">
    <property type="protein sequence ID" value="EAY29688.1"/>
    <property type="molecule type" value="Genomic_DNA"/>
</dbReference>
<dbReference type="Proteomes" id="UP000004095">
    <property type="component" value="Unassembled WGS sequence"/>
</dbReference>
<sequence length="37" mass="4427">MLVFLWCYFTSVMQQNSAITAKYLDELKSSYLYKIMP</sequence>
<comment type="caution">
    <text evidence="1">The sequence shown here is derived from an EMBL/GenBank/DDBJ whole genome shotgun (WGS) entry which is preliminary data.</text>
</comment>
<evidence type="ECO:0000313" key="2">
    <source>
        <dbReference type="Proteomes" id="UP000004095"/>
    </source>
</evidence>
<name>A1ZJF2_MICM2</name>
<protein>
    <submittedName>
        <fullName evidence="1">Uncharacterized protein</fullName>
    </submittedName>
</protein>
<gene>
    <name evidence="1" type="ORF">M23134_00572</name>
</gene>
<organism evidence="1 2">
    <name type="scientific">Microscilla marina ATCC 23134</name>
    <dbReference type="NCBI Taxonomy" id="313606"/>
    <lineage>
        <taxon>Bacteria</taxon>
        <taxon>Pseudomonadati</taxon>
        <taxon>Bacteroidota</taxon>
        <taxon>Cytophagia</taxon>
        <taxon>Cytophagales</taxon>
        <taxon>Microscillaceae</taxon>
        <taxon>Microscilla</taxon>
    </lineage>
</organism>